<protein>
    <recommendedName>
        <fullName evidence="1">HTH cro/C1-type domain-containing protein</fullName>
    </recommendedName>
</protein>
<organism evidence="2 3">
    <name type="scientific">Paenirhodobacter populi</name>
    <dbReference type="NCBI Taxonomy" id="2306993"/>
    <lineage>
        <taxon>Bacteria</taxon>
        <taxon>Pseudomonadati</taxon>
        <taxon>Pseudomonadota</taxon>
        <taxon>Alphaproteobacteria</taxon>
        <taxon>Rhodobacterales</taxon>
        <taxon>Rhodobacter group</taxon>
        <taxon>Paenirhodobacter</taxon>
    </lineage>
</organism>
<keyword evidence="3" id="KW-1185">Reference proteome</keyword>
<dbReference type="InterPro" id="IPR001387">
    <property type="entry name" value="Cro/C1-type_HTH"/>
</dbReference>
<reference evidence="2 3" key="2">
    <citation type="submission" date="2019-01" db="EMBL/GenBank/DDBJ databases">
        <authorList>
            <person name="Li Y."/>
        </authorList>
    </citation>
    <scope>NUCLEOTIDE SEQUENCE [LARGE SCALE GENOMIC DNA]</scope>
    <source>
        <strain evidence="2 3">2D-5</strain>
    </source>
</reference>
<feature type="domain" description="HTH cro/C1-type" evidence="1">
    <location>
        <begin position="11"/>
        <end position="35"/>
    </location>
</feature>
<evidence type="ECO:0000313" key="2">
    <source>
        <dbReference type="EMBL" id="RWR13796.1"/>
    </source>
</evidence>
<sequence>MSIENITFSFSGKIEISPADLEKIANAFETTVNPVQVVNTMEFPFSYSDFISDVKVNFEPVKSDLADYSQNWGKLMSILKDESRPNAIEAASSEIAELVKDLDADITTEQAEDHVHGILVKLRLLRKLNAPQDALNAANDAYVTALCSVLRSNLRQAQRAT</sequence>
<dbReference type="AlphaFoldDB" id="A0A443J086"/>
<dbReference type="EMBL" id="SAUW01000004">
    <property type="protein sequence ID" value="RWR13796.1"/>
    <property type="molecule type" value="Genomic_DNA"/>
</dbReference>
<dbReference type="Proteomes" id="UP000285710">
    <property type="component" value="Unassembled WGS sequence"/>
</dbReference>
<evidence type="ECO:0000313" key="3">
    <source>
        <dbReference type="Proteomes" id="UP000285710"/>
    </source>
</evidence>
<gene>
    <name evidence="2" type="ORF">D2T33_05200</name>
</gene>
<proteinExistence type="predicted"/>
<dbReference type="RefSeq" id="WP_128269079.1">
    <property type="nucleotide sequence ID" value="NZ_SAUW01000004.1"/>
</dbReference>
<name>A0A443J086_9RHOB</name>
<accession>A0A443J086</accession>
<reference evidence="2 3" key="1">
    <citation type="submission" date="2019-01" db="EMBL/GenBank/DDBJ databases">
        <title>Sinorhodobacter populi sp. nov. isolated from the symptomatic bark tissue of Populus euramericana canker.</title>
        <authorList>
            <person name="Xu G."/>
        </authorList>
    </citation>
    <scope>NUCLEOTIDE SEQUENCE [LARGE SCALE GENOMIC DNA]</scope>
    <source>
        <strain evidence="2 3">2D-5</strain>
    </source>
</reference>
<evidence type="ECO:0000259" key="1">
    <source>
        <dbReference type="PROSITE" id="PS50943"/>
    </source>
</evidence>
<dbReference type="PROSITE" id="PS50943">
    <property type="entry name" value="HTH_CROC1"/>
    <property type="match status" value="1"/>
</dbReference>
<comment type="caution">
    <text evidence="2">The sequence shown here is derived from an EMBL/GenBank/DDBJ whole genome shotgun (WGS) entry which is preliminary data.</text>
</comment>